<keyword evidence="2" id="KW-1185">Reference proteome</keyword>
<name>A0A940X4E2_9GAMM</name>
<dbReference type="Proteomes" id="UP000673447">
    <property type="component" value="Unassembled WGS sequence"/>
</dbReference>
<evidence type="ECO:0000313" key="1">
    <source>
        <dbReference type="EMBL" id="MBP3984972.1"/>
    </source>
</evidence>
<protein>
    <submittedName>
        <fullName evidence="1">Uncharacterized protein</fullName>
    </submittedName>
</protein>
<dbReference type="RefSeq" id="WP_210536813.1">
    <property type="nucleotide sequence ID" value="NZ_JAGKTC010000002.1"/>
</dbReference>
<sequence>MKSLNENEISAVSGGLANLGPNVMIMNDGGEEYYVPLNLSGAWAMAVHEYFDRF</sequence>
<comment type="caution">
    <text evidence="1">The sequence shown here is derived from an EMBL/GenBank/DDBJ whole genome shotgun (WGS) entry which is preliminary data.</text>
</comment>
<organism evidence="1 2">
    <name type="scientific">Pseudoxanthomonas helianthi</name>
    <dbReference type="NCBI Taxonomy" id="1453541"/>
    <lineage>
        <taxon>Bacteria</taxon>
        <taxon>Pseudomonadati</taxon>
        <taxon>Pseudomonadota</taxon>
        <taxon>Gammaproteobacteria</taxon>
        <taxon>Lysobacterales</taxon>
        <taxon>Lysobacteraceae</taxon>
        <taxon>Pseudoxanthomonas</taxon>
    </lineage>
</organism>
<dbReference type="AlphaFoldDB" id="A0A940X4E2"/>
<gene>
    <name evidence="1" type="ORF">J5837_11160</name>
</gene>
<proteinExistence type="predicted"/>
<evidence type="ECO:0000313" key="2">
    <source>
        <dbReference type="Proteomes" id="UP000673447"/>
    </source>
</evidence>
<reference evidence="1" key="1">
    <citation type="journal article" date="2016" name="Int. J. Syst. Evol. Microbiol.">
        <title>Pseudoxanthomonas helianthi sp. nov., isolated from roots of Jerusalem artichoke (Helianthus tuberosus).</title>
        <authorList>
            <person name="Kittiwongwattana C."/>
            <person name="Thawai C."/>
        </authorList>
    </citation>
    <scope>NUCLEOTIDE SEQUENCE</scope>
    <source>
        <strain evidence="1">110414</strain>
    </source>
</reference>
<dbReference type="EMBL" id="JAGKTC010000002">
    <property type="protein sequence ID" value="MBP3984972.1"/>
    <property type="molecule type" value="Genomic_DNA"/>
</dbReference>
<reference evidence="1" key="2">
    <citation type="submission" date="2021-03" db="EMBL/GenBank/DDBJ databases">
        <authorList>
            <person name="Cao W."/>
        </authorList>
    </citation>
    <scope>NUCLEOTIDE SEQUENCE</scope>
    <source>
        <strain evidence="1">110414</strain>
    </source>
</reference>
<accession>A0A940X4E2</accession>